<feature type="region of interest" description="Disordered" evidence="1">
    <location>
        <begin position="1"/>
        <end position="39"/>
    </location>
</feature>
<evidence type="ECO:0000313" key="3">
    <source>
        <dbReference type="Proteomes" id="UP000266861"/>
    </source>
</evidence>
<evidence type="ECO:0000256" key="1">
    <source>
        <dbReference type="SAM" id="MobiDB-lite"/>
    </source>
</evidence>
<proteinExistence type="predicted"/>
<name>A0A397GIB0_9GLOM</name>
<keyword evidence="3" id="KW-1185">Reference proteome</keyword>
<evidence type="ECO:0000313" key="2">
    <source>
        <dbReference type="EMBL" id="RHZ47770.1"/>
    </source>
</evidence>
<dbReference type="EMBL" id="PQFF01000481">
    <property type="protein sequence ID" value="RHZ47770.1"/>
    <property type="molecule type" value="Genomic_DNA"/>
</dbReference>
<reference evidence="2 3" key="1">
    <citation type="submission" date="2018-08" db="EMBL/GenBank/DDBJ databases">
        <title>Genome and evolution of the arbuscular mycorrhizal fungus Diversispora epigaea (formerly Glomus versiforme) and its bacterial endosymbionts.</title>
        <authorList>
            <person name="Sun X."/>
            <person name="Fei Z."/>
            <person name="Harrison M."/>
        </authorList>
    </citation>
    <scope>NUCLEOTIDE SEQUENCE [LARGE SCALE GENOMIC DNA]</scope>
    <source>
        <strain evidence="2 3">IT104</strain>
    </source>
</reference>
<accession>A0A397GIB0</accession>
<protein>
    <submittedName>
        <fullName evidence="2">Uncharacterized protein</fullName>
    </submittedName>
</protein>
<organism evidence="2 3">
    <name type="scientific">Diversispora epigaea</name>
    <dbReference type="NCBI Taxonomy" id="1348612"/>
    <lineage>
        <taxon>Eukaryota</taxon>
        <taxon>Fungi</taxon>
        <taxon>Fungi incertae sedis</taxon>
        <taxon>Mucoromycota</taxon>
        <taxon>Glomeromycotina</taxon>
        <taxon>Glomeromycetes</taxon>
        <taxon>Diversisporales</taxon>
        <taxon>Diversisporaceae</taxon>
        <taxon>Diversispora</taxon>
    </lineage>
</organism>
<dbReference type="AlphaFoldDB" id="A0A397GIB0"/>
<gene>
    <name evidence="2" type="ORF">Glove_567g24</name>
</gene>
<feature type="compositionally biased region" description="Basic residues" evidence="1">
    <location>
        <begin position="19"/>
        <end position="29"/>
    </location>
</feature>
<dbReference type="Proteomes" id="UP000266861">
    <property type="component" value="Unassembled WGS sequence"/>
</dbReference>
<sequence>MSAAIMESNNNNNFSNWPKKTRGICKPKTTKNTSSSISCSDSLLSPDYFGTSIFIPTKK</sequence>
<comment type="caution">
    <text evidence="2">The sequence shown here is derived from an EMBL/GenBank/DDBJ whole genome shotgun (WGS) entry which is preliminary data.</text>
</comment>